<dbReference type="Gene3D" id="3.10.129.10">
    <property type="entry name" value="Hotdog Thioesterase"/>
    <property type="match status" value="1"/>
</dbReference>
<dbReference type="InterPro" id="IPR003736">
    <property type="entry name" value="PAAI_dom"/>
</dbReference>
<dbReference type="PANTHER" id="PTHR42856">
    <property type="entry name" value="ACYL-COENZYME A THIOESTERASE PAAI"/>
    <property type="match status" value="1"/>
</dbReference>
<dbReference type="PANTHER" id="PTHR42856:SF1">
    <property type="entry name" value="ACYL-COENZYME A THIOESTERASE PAAI"/>
    <property type="match status" value="1"/>
</dbReference>
<sequence length="137" mass="14803">MTLKDFLVQGDRFAADNGCILKEVREGYACAELIVTSHHLNAGGVCQGGAYFTLADIALAAVMNSRGAMTFGIENHIVFLKSAKEGDTLIAEATEIFNHHKIPYVEVRVTNQNGDLCCVLTGLAYRKAVDLNVDGLK</sequence>
<evidence type="ECO:0000256" key="1">
    <source>
        <dbReference type="ARBA" id="ARBA00022801"/>
    </source>
</evidence>
<feature type="domain" description="Thioesterase" evidence="2">
    <location>
        <begin position="43"/>
        <end position="118"/>
    </location>
</feature>
<evidence type="ECO:0000313" key="3">
    <source>
        <dbReference type="EMBL" id="SEV87561.1"/>
    </source>
</evidence>
<keyword evidence="1" id="KW-0378">Hydrolase</keyword>
<dbReference type="InterPro" id="IPR052723">
    <property type="entry name" value="Acyl-CoA_thioesterase_PaaI"/>
</dbReference>
<evidence type="ECO:0000259" key="2">
    <source>
        <dbReference type="Pfam" id="PF03061"/>
    </source>
</evidence>
<dbReference type="RefSeq" id="WP_091899711.1">
    <property type="nucleotide sequence ID" value="NZ_FOIQ01000001.1"/>
</dbReference>
<dbReference type="SUPFAM" id="SSF54637">
    <property type="entry name" value="Thioesterase/thiol ester dehydrase-isomerase"/>
    <property type="match status" value="1"/>
</dbReference>
<reference evidence="3 4" key="1">
    <citation type="submission" date="2016-10" db="EMBL/GenBank/DDBJ databases">
        <authorList>
            <person name="de Groot N.N."/>
        </authorList>
    </citation>
    <scope>NUCLEOTIDE SEQUENCE [LARGE SCALE GENOMIC DNA]</scope>
    <source>
        <strain evidence="3 4">TC2-24</strain>
    </source>
</reference>
<gene>
    <name evidence="3" type="ORF">SAMN04487850_0654</name>
</gene>
<protein>
    <submittedName>
        <fullName evidence="3">Acyl-CoA thioesterase</fullName>
    </submittedName>
</protein>
<name>A0A1I0MJ61_9BACT</name>
<dbReference type="Pfam" id="PF03061">
    <property type="entry name" value="4HBT"/>
    <property type="match status" value="1"/>
</dbReference>
<dbReference type="CDD" id="cd03443">
    <property type="entry name" value="PaaI_thioesterase"/>
    <property type="match status" value="1"/>
</dbReference>
<dbReference type="Proteomes" id="UP000199373">
    <property type="component" value="Unassembled WGS sequence"/>
</dbReference>
<dbReference type="AlphaFoldDB" id="A0A1I0MJ61"/>
<accession>A0A1I0MJ61</accession>
<dbReference type="InterPro" id="IPR006683">
    <property type="entry name" value="Thioestr_dom"/>
</dbReference>
<organism evidence="3 4">
    <name type="scientific">Prevotella aff. ruminicola Tc2-24</name>
    <dbReference type="NCBI Taxonomy" id="81582"/>
    <lineage>
        <taxon>Bacteria</taxon>
        <taxon>Pseudomonadati</taxon>
        <taxon>Bacteroidota</taxon>
        <taxon>Bacteroidia</taxon>
        <taxon>Bacteroidales</taxon>
        <taxon>Prevotellaceae</taxon>
        <taxon>Prevotella</taxon>
    </lineage>
</organism>
<dbReference type="EMBL" id="FOIQ01000001">
    <property type="protein sequence ID" value="SEV87561.1"/>
    <property type="molecule type" value="Genomic_DNA"/>
</dbReference>
<dbReference type="NCBIfam" id="TIGR00369">
    <property type="entry name" value="unchar_dom_1"/>
    <property type="match status" value="1"/>
</dbReference>
<keyword evidence="4" id="KW-1185">Reference proteome</keyword>
<dbReference type="GO" id="GO:0016289">
    <property type="term" value="F:acyl-CoA hydrolase activity"/>
    <property type="evidence" value="ECO:0007669"/>
    <property type="project" value="TreeGrafter"/>
</dbReference>
<evidence type="ECO:0000313" key="4">
    <source>
        <dbReference type="Proteomes" id="UP000199373"/>
    </source>
</evidence>
<dbReference type="InterPro" id="IPR029069">
    <property type="entry name" value="HotDog_dom_sf"/>
</dbReference>
<proteinExistence type="predicted"/>